<keyword evidence="3 5" id="KW-1133">Transmembrane helix</keyword>
<organism evidence="6 7">
    <name type="scientific">Micromonospora inositola</name>
    <dbReference type="NCBI Taxonomy" id="47865"/>
    <lineage>
        <taxon>Bacteria</taxon>
        <taxon>Bacillati</taxon>
        <taxon>Actinomycetota</taxon>
        <taxon>Actinomycetes</taxon>
        <taxon>Micromonosporales</taxon>
        <taxon>Micromonosporaceae</taxon>
        <taxon>Micromonospora</taxon>
    </lineage>
</organism>
<feature type="transmembrane region" description="Helical" evidence="5">
    <location>
        <begin position="242"/>
        <end position="263"/>
    </location>
</feature>
<dbReference type="Proteomes" id="UP000198221">
    <property type="component" value="Chromosome I"/>
</dbReference>
<evidence type="ECO:0000313" key="7">
    <source>
        <dbReference type="Proteomes" id="UP000198221"/>
    </source>
</evidence>
<dbReference type="AlphaFoldDB" id="A0A1C5JXW4"/>
<evidence type="ECO:0000256" key="4">
    <source>
        <dbReference type="ARBA" id="ARBA00023136"/>
    </source>
</evidence>
<gene>
    <name evidence="6" type="ORF">GA0070613_5632</name>
</gene>
<comment type="subcellular location">
    <subcellularLocation>
        <location evidence="1">Membrane</location>
        <topology evidence="1">Multi-pass membrane protein</topology>
    </subcellularLocation>
</comment>
<dbReference type="InterPro" id="IPR051328">
    <property type="entry name" value="T7SS_ABC-Transporter"/>
</dbReference>
<dbReference type="OrthoDB" id="3217869at2"/>
<feature type="transmembrane region" description="Helical" evidence="5">
    <location>
        <begin position="36"/>
        <end position="59"/>
    </location>
</feature>
<dbReference type="PANTHER" id="PTHR43077:SF10">
    <property type="entry name" value="TRANSPORT PERMEASE PROTEIN"/>
    <property type="match status" value="1"/>
</dbReference>
<evidence type="ECO:0000256" key="3">
    <source>
        <dbReference type="ARBA" id="ARBA00022989"/>
    </source>
</evidence>
<dbReference type="GO" id="GO:0016020">
    <property type="term" value="C:membrane"/>
    <property type="evidence" value="ECO:0007669"/>
    <property type="project" value="UniProtKB-SubCell"/>
</dbReference>
<reference evidence="7" key="1">
    <citation type="submission" date="2016-06" db="EMBL/GenBank/DDBJ databases">
        <authorList>
            <person name="Varghese N."/>
            <person name="Submissions Spin"/>
        </authorList>
    </citation>
    <scope>NUCLEOTIDE SEQUENCE [LARGE SCALE GENOMIC DNA]</scope>
    <source>
        <strain evidence="7">DSM 43819</strain>
    </source>
</reference>
<keyword evidence="2 5" id="KW-0812">Transmembrane</keyword>
<keyword evidence="7" id="KW-1185">Reference proteome</keyword>
<feature type="transmembrane region" description="Helical" evidence="5">
    <location>
        <begin position="211"/>
        <end position="230"/>
    </location>
</feature>
<evidence type="ECO:0000256" key="5">
    <source>
        <dbReference type="SAM" id="Phobius"/>
    </source>
</evidence>
<evidence type="ECO:0000313" key="6">
    <source>
        <dbReference type="EMBL" id="SCG74856.1"/>
    </source>
</evidence>
<dbReference type="EMBL" id="LT607754">
    <property type="protein sequence ID" value="SCG74856.1"/>
    <property type="molecule type" value="Genomic_DNA"/>
</dbReference>
<feature type="transmembrane region" description="Helical" evidence="5">
    <location>
        <begin position="270"/>
        <end position="291"/>
    </location>
</feature>
<sequence length="370" mass="38285">MGRSGPEPERHGAEWELIEAAVRPRREPRQVVLRRAIIGGAVSLLVALIIGAGFIAAYIGALHDPQPKDVPVGVVRADQPAQTLLTAVRAQGRQLKPVGYADRAAADAALYRRDIYAVLASGTGAPGLTLTTASAAAPAATGVIAHTLTVAAQRAQVPLTVTDAVPVDADDPRGVAPFYLTVGLVIGGYFGAIALGAAVGTVPRNVSREAIRIGAHALHAALLGLAGALITGPGLGIWDGRFVSLFGAGALLAFAAAMFAAAVQGWLARLGTGLIILLLVVLGNPGSGGIYPPEFLPNFFRDIHLWDIPGLGSDLIKSVIYFPPDAAKWPAAKLGIWAVASILVLFAATAVLGRPRSRAARARHGRARME</sequence>
<evidence type="ECO:0008006" key="8">
    <source>
        <dbReference type="Google" id="ProtNLM"/>
    </source>
</evidence>
<keyword evidence="4 5" id="KW-0472">Membrane</keyword>
<name>A0A1C5JXW4_9ACTN</name>
<evidence type="ECO:0000256" key="1">
    <source>
        <dbReference type="ARBA" id="ARBA00004141"/>
    </source>
</evidence>
<dbReference type="RefSeq" id="WP_089014956.1">
    <property type="nucleotide sequence ID" value="NZ_LT607754.1"/>
</dbReference>
<evidence type="ECO:0000256" key="2">
    <source>
        <dbReference type="ARBA" id="ARBA00022692"/>
    </source>
</evidence>
<protein>
    <recommendedName>
        <fullName evidence="8">DUF3533 domain-containing protein</fullName>
    </recommendedName>
</protein>
<dbReference type="PANTHER" id="PTHR43077">
    <property type="entry name" value="TRANSPORT PERMEASE YVFS-RELATED"/>
    <property type="match status" value="1"/>
</dbReference>
<feature type="transmembrane region" description="Helical" evidence="5">
    <location>
        <begin position="334"/>
        <end position="353"/>
    </location>
</feature>
<feature type="transmembrane region" description="Helical" evidence="5">
    <location>
        <begin position="178"/>
        <end position="199"/>
    </location>
</feature>
<accession>A0A1C5JXW4</accession>
<proteinExistence type="predicted"/>